<dbReference type="GO" id="GO:0003824">
    <property type="term" value="F:catalytic activity"/>
    <property type="evidence" value="ECO:0007669"/>
    <property type="project" value="InterPro"/>
</dbReference>
<dbReference type="VEuPathDB" id="FungiDB:RhiirA1_496462"/>
<dbReference type="SUPFAM" id="SSF56219">
    <property type="entry name" value="DNase I-like"/>
    <property type="match status" value="1"/>
</dbReference>
<accession>A0A2I1HI01</accession>
<dbReference type="Gene3D" id="3.60.10.10">
    <property type="entry name" value="Endonuclease/exonuclease/phosphatase"/>
    <property type="match status" value="1"/>
</dbReference>
<evidence type="ECO:0000313" key="2">
    <source>
        <dbReference type="EMBL" id="PKY58488.1"/>
    </source>
</evidence>
<sequence>MKLLSFGVSETWLSHKQSTFQFLSDRQQYTTFFNNEHYNQKGKGVGLIVKKNIAQYIYRNGSYNGRIIFIDFMFKHSKKLRIIQYYGVVNAKASTEKKEESKKTINELFKLIREALSTQHELIVMGDFNQKYEKYSENKTKSTRNKYWNNIFYDLEEKFNLYDPHRIMYDITPSNPIYTWTNGVNYSRIDYILITENLMMNYEDTMFTNISQDFRTDHKMLSFSLWTEELCSTHLVFNHKQEKIKKIIYKYDEMNNEEWEEYQNIQKDYLSNTINEQFNFDDIEKHWDVIKKGIYKSNEIIKKEKKKINIKNRNPNQQTESYQGRQFLINLRRQIKKKHGRKYLKDHWNTIGDIKIRPASKQDSIRILGVWFNAFNKRSFVLNQVKTEIRNVCNDFMAKKRITDKHIKYIFNHVIIPRIEYRSQVTIFTDKETNQMMVPIRRLFKNKLKFSKSAPNTILESNLIYNLRSIHDNQVQAKITNFFIQINDIGILGEIMNLRLIDLQNQLWSHENPVIHIPFKLEKNIKKLKKLKNNFILNNLLLMKKNNISIKKDNIQIEKNKKIIGEGKTIAEIVGETIFFKHRKFLRSLNLLYIDQVLDMDGKTLLTWCQLYSRKFIQNTVSGNQHIQPAIYNIIKEIICEENSLSLKSQFIQQPVTSHLKGFNLMPIIFPNIKQYQIVMYKEGSSLAFGRFLNINEVNQQIKIQHLVRKSDVN</sequence>
<dbReference type="InterPro" id="IPR036691">
    <property type="entry name" value="Endo/exonu/phosph_ase_sf"/>
</dbReference>
<dbReference type="VEuPathDB" id="FungiDB:RhiirFUN_006422"/>
<evidence type="ECO:0000259" key="1">
    <source>
        <dbReference type="Pfam" id="PF03372"/>
    </source>
</evidence>
<reference evidence="2 3" key="1">
    <citation type="submission" date="2015-10" db="EMBL/GenBank/DDBJ databases">
        <title>Genome analyses suggest a sexual origin of heterokaryosis in a supposedly ancient asexual fungus.</title>
        <authorList>
            <person name="Ropars J."/>
            <person name="Sedzielewska K."/>
            <person name="Noel J."/>
            <person name="Charron P."/>
            <person name="Farinelli L."/>
            <person name="Marton T."/>
            <person name="Kruger M."/>
            <person name="Pelin A."/>
            <person name="Brachmann A."/>
            <person name="Corradi N."/>
        </authorList>
    </citation>
    <scope>NUCLEOTIDE SEQUENCE [LARGE SCALE GENOMIC DNA]</scope>
    <source>
        <strain evidence="2 3">A4</strain>
    </source>
</reference>
<evidence type="ECO:0000313" key="3">
    <source>
        <dbReference type="Proteomes" id="UP000234323"/>
    </source>
</evidence>
<comment type="caution">
    <text evidence="2">The sequence shown here is derived from an EMBL/GenBank/DDBJ whole genome shotgun (WGS) entry which is preliminary data.</text>
</comment>
<dbReference type="AlphaFoldDB" id="A0A2I1HI01"/>
<proteinExistence type="predicted"/>
<dbReference type="EMBL" id="LLXI01003036">
    <property type="protein sequence ID" value="PKY58488.1"/>
    <property type="molecule type" value="Genomic_DNA"/>
</dbReference>
<organism evidence="2 3">
    <name type="scientific">Rhizophagus irregularis</name>
    <dbReference type="NCBI Taxonomy" id="588596"/>
    <lineage>
        <taxon>Eukaryota</taxon>
        <taxon>Fungi</taxon>
        <taxon>Fungi incertae sedis</taxon>
        <taxon>Mucoromycota</taxon>
        <taxon>Glomeromycotina</taxon>
        <taxon>Glomeromycetes</taxon>
        <taxon>Glomerales</taxon>
        <taxon>Glomeraceae</taxon>
        <taxon>Rhizophagus</taxon>
    </lineage>
</organism>
<protein>
    <recommendedName>
        <fullName evidence="1">Endonuclease/exonuclease/phosphatase domain-containing protein</fullName>
    </recommendedName>
</protein>
<dbReference type="Proteomes" id="UP000234323">
    <property type="component" value="Unassembled WGS sequence"/>
</dbReference>
<dbReference type="VEuPathDB" id="FungiDB:RhiirA1_543229"/>
<dbReference type="Pfam" id="PF03372">
    <property type="entry name" value="Exo_endo_phos"/>
    <property type="match status" value="1"/>
</dbReference>
<keyword evidence="3" id="KW-1185">Reference proteome</keyword>
<dbReference type="VEuPathDB" id="FungiDB:FUN_001784"/>
<dbReference type="VEuPathDB" id="FungiDB:FUN_005364"/>
<dbReference type="InterPro" id="IPR005135">
    <property type="entry name" value="Endo/exonuclease/phosphatase"/>
</dbReference>
<dbReference type="VEuPathDB" id="FungiDB:RhiirFUN_024324"/>
<name>A0A2I1HI01_9GLOM</name>
<gene>
    <name evidence="2" type="ORF">RhiirA4_449288</name>
</gene>
<feature type="domain" description="Endonuclease/exonuclease/phosphatase" evidence="1">
    <location>
        <begin position="7"/>
        <end position="196"/>
    </location>
</feature>